<proteinExistence type="predicted"/>
<sequence length="143" mass="17168">MSNNALIEKTEDSSMSTLVVDKDDWKWPCFDEWYDEHYDKMERRVKVESINIIPFVVIYPRNGKPYVEVSSPKLMKILRDILPNKNTFDEVDDDNPKSIVNLKRLVRFLEQEFKQTIKAREVMIAHKKVSYDMLWVFYTEKLE</sequence>
<comment type="caution">
    <text evidence="1">The sequence shown here is derived from an EMBL/GenBank/DDBJ whole genome shotgun (WGS) entry which is preliminary data.</text>
</comment>
<feature type="non-terminal residue" evidence="1">
    <location>
        <position position="143"/>
    </location>
</feature>
<evidence type="ECO:0000313" key="2">
    <source>
        <dbReference type="Proteomes" id="UP000789920"/>
    </source>
</evidence>
<protein>
    <submittedName>
        <fullName evidence="1">31207_t:CDS:1</fullName>
    </submittedName>
</protein>
<keyword evidence="2" id="KW-1185">Reference proteome</keyword>
<dbReference type="EMBL" id="CAJVQC010069457">
    <property type="protein sequence ID" value="CAG8808924.1"/>
    <property type="molecule type" value="Genomic_DNA"/>
</dbReference>
<name>A0ACA9RTS1_9GLOM</name>
<reference evidence="1" key="1">
    <citation type="submission" date="2021-06" db="EMBL/GenBank/DDBJ databases">
        <authorList>
            <person name="Kallberg Y."/>
            <person name="Tangrot J."/>
            <person name="Rosling A."/>
        </authorList>
    </citation>
    <scope>NUCLEOTIDE SEQUENCE</scope>
    <source>
        <strain evidence="1">MA461A</strain>
    </source>
</reference>
<organism evidence="1 2">
    <name type="scientific">Racocetra persica</name>
    <dbReference type="NCBI Taxonomy" id="160502"/>
    <lineage>
        <taxon>Eukaryota</taxon>
        <taxon>Fungi</taxon>
        <taxon>Fungi incertae sedis</taxon>
        <taxon>Mucoromycota</taxon>
        <taxon>Glomeromycotina</taxon>
        <taxon>Glomeromycetes</taxon>
        <taxon>Diversisporales</taxon>
        <taxon>Gigasporaceae</taxon>
        <taxon>Racocetra</taxon>
    </lineage>
</organism>
<evidence type="ECO:0000313" key="1">
    <source>
        <dbReference type="EMBL" id="CAG8808924.1"/>
    </source>
</evidence>
<dbReference type="Proteomes" id="UP000789920">
    <property type="component" value="Unassembled WGS sequence"/>
</dbReference>
<gene>
    <name evidence="1" type="ORF">RPERSI_LOCUS22738</name>
</gene>
<accession>A0ACA9RTS1</accession>